<dbReference type="InterPro" id="IPR001107">
    <property type="entry name" value="Band_7"/>
</dbReference>
<organism evidence="5 6">
    <name type="scientific">Massilia phyllostachyos</name>
    <dbReference type="NCBI Taxonomy" id="2898585"/>
    <lineage>
        <taxon>Bacteria</taxon>
        <taxon>Pseudomonadati</taxon>
        <taxon>Pseudomonadota</taxon>
        <taxon>Betaproteobacteria</taxon>
        <taxon>Burkholderiales</taxon>
        <taxon>Oxalobacteraceae</taxon>
        <taxon>Telluria group</taxon>
        <taxon>Massilia</taxon>
    </lineage>
</organism>
<dbReference type="InterPro" id="IPR050710">
    <property type="entry name" value="Band7/mec-2_domain"/>
</dbReference>
<proteinExistence type="inferred from homology"/>
<dbReference type="Pfam" id="PF16200">
    <property type="entry name" value="Band_7_C"/>
    <property type="match status" value="1"/>
</dbReference>
<dbReference type="InterPro" id="IPR036013">
    <property type="entry name" value="Band_7/SPFH_dom_sf"/>
</dbReference>
<evidence type="ECO:0000256" key="3">
    <source>
        <dbReference type="SAM" id="Phobius"/>
    </source>
</evidence>
<dbReference type="Pfam" id="PF01145">
    <property type="entry name" value="Band_7"/>
    <property type="match status" value="1"/>
</dbReference>
<protein>
    <submittedName>
        <fullName evidence="5">Paraslipin</fullName>
    </submittedName>
</protein>
<dbReference type="PANTHER" id="PTHR43327:SF10">
    <property type="entry name" value="STOMATIN-LIKE PROTEIN 2, MITOCHONDRIAL"/>
    <property type="match status" value="1"/>
</dbReference>
<evidence type="ECO:0000256" key="1">
    <source>
        <dbReference type="ARBA" id="ARBA00004167"/>
    </source>
</evidence>
<dbReference type="EMBL" id="JAJNOC010000013">
    <property type="protein sequence ID" value="MCD2519423.1"/>
    <property type="molecule type" value="Genomic_DNA"/>
</dbReference>
<dbReference type="PRINTS" id="PR00721">
    <property type="entry name" value="STOMATIN"/>
</dbReference>
<evidence type="ECO:0000259" key="4">
    <source>
        <dbReference type="SMART" id="SM00244"/>
    </source>
</evidence>
<evidence type="ECO:0000256" key="2">
    <source>
        <dbReference type="ARBA" id="ARBA00008164"/>
    </source>
</evidence>
<evidence type="ECO:0000313" key="6">
    <source>
        <dbReference type="Proteomes" id="UP001179361"/>
    </source>
</evidence>
<dbReference type="PANTHER" id="PTHR43327">
    <property type="entry name" value="STOMATIN-LIKE PROTEIN 2, MITOCHONDRIAL"/>
    <property type="match status" value="1"/>
</dbReference>
<comment type="similarity">
    <text evidence="2">Belongs to the band 7/mec-2 family.</text>
</comment>
<dbReference type="InterPro" id="IPR001972">
    <property type="entry name" value="Stomatin_HflK_fam"/>
</dbReference>
<dbReference type="SUPFAM" id="SSF117892">
    <property type="entry name" value="Band 7/SPFH domain"/>
    <property type="match status" value="1"/>
</dbReference>
<name>A0ABS8QD22_9BURK</name>
<comment type="subcellular location">
    <subcellularLocation>
        <location evidence="1">Membrane</location>
        <topology evidence="1">Single-pass membrane protein</topology>
    </subcellularLocation>
</comment>
<keyword evidence="3" id="KW-0812">Transmembrane</keyword>
<dbReference type="CDD" id="cd08829">
    <property type="entry name" value="SPFH_paraslipin"/>
    <property type="match status" value="1"/>
</dbReference>
<keyword evidence="3" id="KW-0472">Membrane</keyword>
<dbReference type="Proteomes" id="UP001179361">
    <property type="component" value="Unassembled WGS sequence"/>
</dbReference>
<accession>A0ABS8QD22</accession>
<gene>
    <name evidence="5" type="ORF">LQ564_24270</name>
</gene>
<keyword evidence="3" id="KW-1133">Transmembrane helix</keyword>
<evidence type="ECO:0000313" key="5">
    <source>
        <dbReference type="EMBL" id="MCD2519423.1"/>
    </source>
</evidence>
<reference evidence="5" key="1">
    <citation type="submission" date="2021-11" db="EMBL/GenBank/DDBJ databases">
        <title>The complete genome of Massilia sp sp. G4R7.</title>
        <authorList>
            <person name="Liu L."/>
            <person name="Yue J."/>
            <person name="Yuan J."/>
            <person name="Yang F."/>
            <person name="Li L."/>
        </authorList>
    </citation>
    <scope>NUCLEOTIDE SEQUENCE</scope>
    <source>
        <strain evidence="5">G4R7</strain>
    </source>
</reference>
<feature type="transmembrane region" description="Helical" evidence="3">
    <location>
        <begin position="6"/>
        <end position="27"/>
    </location>
</feature>
<comment type="caution">
    <text evidence="5">The sequence shown here is derived from an EMBL/GenBank/DDBJ whole genome shotgun (WGS) entry which is preliminary data.</text>
</comment>
<sequence>MEFSFGTFALVFFVIALVFIFKTINVVPQQHAWVVERLGKFHAVLAPGLNIVVPFIDRIAYKHSLKEIPLDVPPQVCITKDNTQLQVDGILYFQVTDAMRASYGSSNYIQAITQLAQTTLRSVIGKMELDKTFEERDHINTTIVNAIDESAANWGVKVLRYEIKDLTPPAEILHAMQRQITAEREKRALIAASEGRRQEQINIASGEREAATLRSEGERQAAINRAQGEASAIVALADASAAALRQVGAAIREPGGMDAVSLRVAEHYVDAFEKLAKTNNSLIIPANMGDMGSVIASALQIVKSQK</sequence>
<feature type="domain" description="Band 7" evidence="4">
    <location>
        <begin position="22"/>
        <end position="180"/>
    </location>
</feature>
<dbReference type="InterPro" id="IPR032435">
    <property type="entry name" value="STML2-like_C"/>
</dbReference>
<keyword evidence="6" id="KW-1185">Reference proteome</keyword>
<dbReference type="RefSeq" id="WP_231060697.1">
    <property type="nucleotide sequence ID" value="NZ_JAJNOC010000013.1"/>
</dbReference>
<dbReference type="SMART" id="SM00244">
    <property type="entry name" value="PHB"/>
    <property type="match status" value="1"/>
</dbReference>
<dbReference type="Gene3D" id="3.30.479.30">
    <property type="entry name" value="Band 7 domain"/>
    <property type="match status" value="1"/>
</dbReference>